<keyword evidence="3" id="KW-1003">Cell membrane</keyword>
<evidence type="ECO:0000256" key="8">
    <source>
        <dbReference type="ARBA" id="ARBA00022949"/>
    </source>
</evidence>
<dbReference type="GO" id="GO:0005886">
    <property type="term" value="C:plasma membrane"/>
    <property type="evidence" value="ECO:0007669"/>
    <property type="project" value="UniProtKB-SubCell"/>
</dbReference>
<name>A0A6J1IK31_CUCMA</name>
<sequence length="293" mass="30535">MASFLYLFLLLFISTLPPPSMAAPTGETSFVYGGCSQSKYTPGSTIESNINSLLTSLLTSSSFTLYTNFTVDGDSDGAGDTVYGLFQCRGDLKNVACGKCVTHAVAQLGSICLDACGGALQLEGCFVKYDNVSFLGVEDKTMVVKKCGAVMGYDSGGLARRDAVLAYLAAADGGGGYQPFRVGGSGDVQGLAQCVGDLDAVECQDCVATAVGRLKADCAAAGWGDMFLGKCYARFSHGNVRPRAGGGGNENRNDDVEIEKTIAVIIGLIAGIAFIVVFLAFLSHYCDKQRGGK</sequence>
<evidence type="ECO:0000256" key="2">
    <source>
        <dbReference type="ARBA" id="ARBA00022448"/>
    </source>
</evidence>
<feature type="signal peptide" evidence="15">
    <location>
        <begin position="1"/>
        <end position="22"/>
    </location>
</feature>
<comment type="similarity">
    <text evidence="13">Belongs to the cysteine-rich repeat secretory protein family. Plasmodesmata-located proteins (PDLD) subfamily.</text>
</comment>
<keyword evidence="17" id="KW-1185">Reference proteome</keyword>
<dbReference type="GO" id="GO:0042742">
    <property type="term" value="P:defense response to bacterium"/>
    <property type="evidence" value="ECO:0007669"/>
    <property type="project" value="TreeGrafter"/>
</dbReference>
<dbReference type="KEGG" id="cmax:111474414"/>
<keyword evidence="5 14" id="KW-0812">Transmembrane</keyword>
<evidence type="ECO:0000256" key="7">
    <source>
        <dbReference type="ARBA" id="ARBA00022737"/>
    </source>
</evidence>
<evidence type="ECO:0000256" key="4">
    <source>
        <dbReference type="ARBA" id="ARBA00022581"/>
    </source>
</evidence>
<keyword evidence="9 14" id="KW-1133">Transmembrane helix</keyword>
<evidence type="ECO:0000256" key="9">
    <source>
        <dbReference type="ARBA" id="ARBA00022989"/>
    </source>
</evidence>
<feature type="transmembrane region" description="Helical" evidence="14">
    <location>
        <begin position="262"/>
        <end position="283"/>
    </location>
</feature>
<evidence type="ECO:0000256" key="10">
    <source>
        <dbReference type="ARBA" id="ARBA00023136"/>
    </source>
</evidence>
<evidence type="ECO:0000259" key="16">
    <source>
        <dbReference type="PROSITE" id="PS51473"/>
    </source>
</evidence>
<dbReference type="Gene3D" id="3.30.430.20">
    <property type="entry name" value="Gnk2 domain, C-X8-C-X2-C motif"/>
    <property type="match status" value="2"/>
</dbReference>
<dbReference type="OrthoDB" id="1097929at2759"/>
<dbReference type="PANTHER" id="PTHR32080">
    <property type="entry name" value="ANTIFUNGAL PROTEIN GINKBILOBIN-2-LIKE"/>
    <property type="match status" value="1"/>
</dbReference>
<proteinExistence type="inferred from homology"/>
<accession>A0A6J1IK31</accession>
<dbReference type="PROSITE" id="PS51473">
    <property type="entry name" value="GNK2"/>
    <property type="match status" value="2"/>
</dbReference>
<feature type="chain" id="PRO_5026757381" evidence="15">
    <location>
        <begin position="23"/>
        <end position="293"/>
    </location>
</feature>
<dbReference type="InterPro" id="IPR038408">
    <property type="entry name" value="GNK2_sf"/>
</dbReference>
<dbReference type="CDD" id="cd23509">
    <property type="entry name" value="Gnk2-like"/>
    <property type="match status" value="2"/>
</dbReference>
<dbReference type="GO" id="GO:0009506">
    <property type="term" value="C:plasmodesma"/>
    <property type="evidence" value="ECO:0007669"/>
    <property type="project" value="UniProtKB-SubCell"/>
</dbReference>
<evidence type="ECO:0000256" key="5">
    <source>
        <dbReference type="ARBA" id="ARBA00022692"/>
    </source>
</evidence>
<keyword evidence="8" id="KW-0965">Cell junction</keyword>
<protein>
    <submittedName>
        <fullName evidence="18">Cysteine-rich repeat secretory protein 12-like</fullName>
    </submittedName>
</protein>
<feature type="domain" description="Gnk2-homologous" evidence="16">
    <location>
        <begin position="139"/>
        <end position="240"/>
    </location>
</feature>
<keyword evidence="7" id="KW-0677">Repeat</keyword>
<evidence type="ECO:0000256" key="13">
    <source>
        <dbReference type="ARBA" id="ARBA00038393"/>
    </source>
</evidence>
<evidence type="ECO:0000256" key="6">
    <source>
        <dbReference type="ARBA" id="ARBA00022729"/>
    </source>
</evidence>
<evidence type="ECO:0000256" key="11">
    <source>
        <dbReference type="ARBA" id="ARBA00023157"/>
    </source>
</evidence>
<dbReference type="Pfam" id="PF01657">
    <property type="entry name" value="Stress-antifung"/>
    <property type="match status" value="2"/>
</dbReference>
<feature type="domain" description="Gnk2-homologous" evidence="16">
    <location>
        <begin position="28"/>
        <end position="134"/>
    </location>
</feature>
<dbReference type="FunFam" id="3.30.430.20:FF:000001">
    <property type="entry name" value="cysteine-rich repeat secretory protein 3"/>
    <property type="match status" value="1"/>
</dbReference>
<evidence type="ECO:0000256" key="15">
    <source>
        <dbReference type="SAM" id="SignalP"/>
    </source>
</evidence>
<dbReference type="InterPro" id="IPR051378">
    <property type="entry name" value="Cell2Cell_Antifungal"/>
</dbReference>
<gene>
    <name evidence="18" type="primary">LOC111474414</name>
</gene>
<evidence type="ECO:0000256" key="14">
    <source>
        <dbReference type="SAM" id="Phobius"/>
    </source>
</evidence>
<keyword evidence="11" id="KW-1015">Disulfide bond</keyword>
<dbReference type="InterPro" id="IPR002902">
    <property type="entry name" value="GNK2"/>
</dbReference>
<organism evidence="17 18">
    <name type="scientific">Cucurbita maxima</name>
    <name type="common">Pumpkin</name>
    <name type="synonym">Winter squash</name>
    <dbReference type="NCBI Taxonomy" id="3661"/>
    <lineage>
        <taxon>Eukaryota</taxon>
        <taxon>Viridiplantae</taxon>
        <taxon>Streptophyta</taxon>
        <taxon>Embryophyta</taxon>
        <taxon>Tracheophyta</taxon>
        <taxon>Spermatophyta</taxon>
        <taxon>Magnoliopsida</taxon>
        <taxon>eudicotyledons</taxon>
        <taxon>Gunneridae</taxon>
        <taxon>Pentapetalae</taxon>
        <taxon>rosids</taxon>
        <taxon>fabids</taxon>
        <taxon>Cucurbitales</taxon>
        <taxon>Cucurbitaceae</taxon>
        <taxon>Cucurbiteae</taxon>
        <taxon>Cucurbita</taxon>
    </lineage>
</organism>
<evidence type="ECO:0000256" key="3">
    <source>
        <dbReference type="ARBA" id="ARBA00022475"/>
    </source>
</evidence>
<dbReference type="PANTHER" id="PTHR32080:SF31">
    <property type="entry name" value="PLASMODESMATA-LOCATED PROTEIN 6"/>
    <property type="match status" value="1"/>
</dbReference>
<dbReference type="RefSeq" id="XP_022975299.1">
    <property type="nucleotide sequence ID" value="XM_023119531.1"/>
</dbReference>
<evidence type="ECO:0000313" key="18">
    <source>
        <dbReference type="RefSeq" id="XP_022975299.1"/>
    </source>
</evidence>
<keyword evidence="6 15" id="KW-0732">Signal</keyword>
<comment type="subcellular location">
    <subcellularLocation>
        <location evidence="12">Cell junction</location>
        <location evidence="12">Plasmodesma</location>
    </subcellularLocation>
    <subcellularLocation>
        <location evidence="1">Cell membrane</location>
        <topology evidence="1">Single-pass type I membrane protein</topology>
    </subcellularLocation>
</comment>
<dbReference type="Proteomes" id="UP000504608">
    <property type="component" value="Unplaced"/>
</dbReference>
<dbReference type="AlphaFoldDB" id="A0A6J1IK31"/>
<keyword evidence="2" id="KW-0813">Transport</keyword>
<keyword evidence="10 14" id="KW-0472">Membrane</keyword>
<evidence type="ECO:0000256" key="1">
    <source>
        <dbReference type="ARBA" id="ARBA00004251"/>
    </source>
</evidence>
<dbReference type="GeneID" id="111474414"/>
<reference evidence="18" key="1">
    <citation type="submission" date="2025-08" db="UniProtKB">
        <authorList>
            <consortium name="RefSeq"/>
        </authorList>
    </citation>
    <scope>IDENTIFICATION</scope>
    <source>
        <tissue evidence="18">Young leaves</tissue>
    </source>
</reference>
<evidence type="ECO:0000256" key="12">
    <source>
        <dbReference type="ARBA" id="ARBA00024184"/>
    </source>
</evidence>
<keyword evidence="4" id="KW-0945">Host-virus interaction</keyword>
<evidence type="ECO:0000313" key="17">
    <source>
        <dbReference type="Proteomes" id="UP000504608"/>
    </source>
</evidence>